<keyword evidence="3" id="KW-1185">Reference proteome</keyword>
<keyword evidence="1" id="KW-0472">Membrane</keyword>
<dbReference type="AlphaFoldDB" id="A0A8H3IHQ8"/>
<keyword evidence="1" id="KW-1133">Transmembrane helix</keyword>
<protein>
    <submittedName>
        <fullName evidence="2">Uncharacterized protein</fullName>
    </submittedName>
</protein>
<accession>A0A8H3IHQ8</accession>
<comment type="caution">
    <text evidence="2">The sequence shown here is derived from an EMBL/GenBank/DDBJ whole genome shotgun (WGS) entry which is preliminary data.</text>
</comment>
<proteinExistence type="predicted"/>
<keyword evidence="1" id="KW-0812">Transmembrane</keyword>
<evidence type="ECO:0000313" key="3">
    <source>
        <dbReference type="Proteomes" id="UP000664521"/>
    </source>
</evidence>
<organism evidence="2 3">
    <name type="scientific">Heterodermia speciosa</name>
    <dbReference type="NCBI Taxonomy" id="116794"/>
    <lineage>
        <taxon>Eukaryota</taxon>
        <taxon>Fungi</taxon>
        <taxon>Dikarya</taxon>
        <taxon>Ascomycota</taxon>
        <taxon>Pezizomycotina</taxon>
        <taxon>Lecanoromycetes</taxon>
        <taxon>OSLEUM clade</taxon>
        <taxon>Lecanoromycetidae</taxon>
        <taxon>Caliciales</taxon>
        <taxon>Physciaceae</taxon>
        <taxon>Heterodermia</taxon>
    </lineage>
</organism>
<dbReference type="Proteomes" id="UP000664521">
    <property type="component" value="Unassembled WGS sequence"/>
</dbReference>
<dbReference type="EMBL" id="CAJPDS010000013">
    <property type="protein sequence ID" value="CAF9914094.1"/>
    <property type="molecule type" value="Genomic_DNA"/>
</dbReference>
<reference evidence="2" key="1">
    <citation type="submission" date="2021-03" db="EMBL/GenBank/DDBJ databases">
        <authorList>
            <person name="Tagirdzhanova G."/>
        </authorList>
    </citation>
    <scope>NUCLEOTIDE SEQUENCE</scope>
</reference>
<evidence type="ECO:0000313" key="2">
    <source>
        <dbReference type="EMBL" id="CAF9914094.1"/>
    </source>
</evidence>
<feature type="transmembrane region" description="Helical" evidence="1">
    <location>
        <begin position="27"/>
        <end position="45"/>
    </location>
</feature>
<gene>
    <name evidence="2" type="ORF">HETSPECPRED_001756</name>
</gene>
<name>A0A8H3IHQ8_9LECA</name>
<evidence type="ECO:0000256" key="1">
    <source>
        <dbReference type="SAM" id="Phobius"/>
    </source>
</evidence>
<sequence length="168" mass="17741">MASSSSAMFNGTLVLATTSSPTTSETITNIVFGLCALTVSGVTIWQGRNIWKMWMRIHASRASAEGMPMTEYLGTKNSRKNTLPGGIALREAILTTMIVGLPDLSHELDVLHLESNMPTADSLHAAGPVASNELSSATARLDGNTASLEHVSVSGMINQTLHSTDATI</sequence>